<protein>
    <submittedName>
        <fullName evidence="1">Uncharacterized protein</fullName>
    </submittedName>
</protein>
<dbReference type="GeneID" id="14908572"/>
<dbReference type="Proteomes" id="UP000008983">
    <property type="component" value="Unassembled WGS sequence"/>
</dbReference>
<dbReference type="RefSeq" id="XP_004036392.1">
    <property type="nucleotide sequence ID" value="XM_004036344.1"/>
</dbReference>
<accession>G0QQU4</accession>
<dbReference type="AlphaFoldDB" id="G0QQU4"/>
<gene>
    <name evidence="1" type="ORF">IMG5_084070</name>
</gene>
<dbReference type="InParanoid" id="G0QQU4"/>
<dbReference type="EMBL" id="GL983679">
    <property type="protein sequence ID" value="EGR32406.1"/>
    <property type="molecule type" value="Genomic_DNA"/>
</dbReference>
<sequence>MEAFNMSNNHLKLSQQYITKVDLLHGITLKTLKFLQQQFQQLKLLSLYKEYRLINNLFQLNLYLFLYQNNLLSKFKYNLLNKFKYKKDLQKNLYIFNLIILSKFKFLLRKLEFQNHQMNNQTLKIKDQEVLSLKKRWKNKYNMQKITKNQFLYKKKSKYYNNNQLMYKINNKMTKKQKEIKEAKIIKNYKELYKKMINLNQNQVNIKLNNLLQIFNLIDLILILSKRITKQNNYYQKQKIQIKNLTEVLKQMPTLQNNKEKYHFQTKKLID</sequence>
<keyword evidence="2" id="KW-1185">Reference proteome</keyword>
<proteinExistence type="predicted"/>
<name>G0QQU4_ICHMU</name>
<evidence type="ECO:0000313" key="2">
    <source>
        <dbReference type="Proteomes" id="UP000008983"/>
    </source>
</evidence>
<reference evidence="1 2" key="1">
    <citation type="submission" date="2011-07" db="EMBL/GenBank/DDBJ databases">
        <authorList>
            <person name="Coyne R."/>
            <person name="Brami D."/>
            <person name="Johnson J."/>
            <person name="Hostetler J."/>
            <person name="Hannick L."/>
            <person name="Clark T."/>
            <person name="Cassidy-Hanley D."/>
            <person name="Inman J."/>
        </authorList>
    </citation>
    <scope>NUCLEOTIDE SEQUENCE [LARGE SCALE GENOMIC DNA]</scope>
    <source>
        <strain evidence="1 2">G5</strain>
    </source>
</reference>
<organism evidence="1 2">
    <name type="scientific">Ichthyophthirius multifiliis</name>
    <name type="common">White spot disease agent</name>
    <name type="synonym">Ich</name>
    <dbReference type="NCBI Taxonomy" id="5932"/>
    <lineage>
        <taxon>Eukaryota</taxon>
        <taxon>Sar</taxon>
        <taxon>Alveolata</taxon>
        <taxon>Ciliophora</taxon>
        <taxon>Intramacronucleata</taxon>
        <taxon>Oligohymenophorea</taxon>
        <taxon>Hymenostomatida</taxon>
        <taxon>Ophryoglenina</taxon>
        <taxon>Ichthyophthirius</taxon>
    </lineage>
</organism>
<evidence type="ECO:0000313" key="1">
    <source>
        <dbReference type="EMBL" id="EGR32406.1"/>
    </source>
</evidence>